<evidence type="ECO:0000313" key="1">
    <source>
        <dbReference type="EMBL" id="VFU12159.1"/>
    </source>
</evidence>
<dbReference type="EMBL" id="CAADRM010000034">
    <property type="protein sequence ID" value="VFU12159.1"/>
    <property type="molecule type" value="Genomic_DNA"/>
</dbReference>
<reference evidence="1" key="1">
    <citation type="submission" date="2019-03" db="EMBL/GenBank/DDBJ databases">
        <authorList>
            <person name="Hao L."/>
        </authorList>
    </citation>
    <scope>NUCLEOTIDE SEQUENCE</scope>
</reference>
<protein>
    <submittedName>
        <fullName evidence="1">Uncharacterized protein</fullName>
    </submittedName>
</protein>
<name>A0A485M0P4_9ZZZZ</name>
<organism evidence="1">
    <name type="scientific">anaerobic digester metagenome</name>
    <dbReference type="NCBI Taxonomy" id="1263854"/>
    <lineage>
        <taxon>unclassified sequences</taxon>
        <taxon>metagenomes</taxon>
        <taxon>ecological metagenomes</taxon>
    </lineage>
</organism>
<accession>A0A485M0P4</accession>
<dbReference type="AlphaFoldDB" id="A0A485M0P4"/>
<gene>
    <name evidence="1" type="ORF">SCFA_1290001</name>
</gene>
<proteinExistence type="predicted"/>
<sequence length="33" mass="3512">MSLTFIIIGSTALAAIIFRFTARKAAQTSPAKD</sequence>